<feature type="region of interest" description="Disordered" evidence="8">
    <location>
        <begin position="171"/>
        <end position="204"/>
    </location>
</feature>
<evidence type="ECO:0000256" key="3">
    <source>
        <dbReference type="ARBA" id="ARBA00022603"/>
    </source>
</evidence>
<gene>
    <name evidence="10" type="ORF">D9756_007135</name>
</gene>
<dbReference type="GO" id="GO:0046872">
    <property type="term" value="F:metal ion binding"/>
    <property type="evidence" value="ECO:0007669"/>
    <property type="project" value="UniProtKB-KW"/>
</dbReference>
<dbReference type="Pfam" id="PF00856">
    <property type="entry name" value="SET"/>
    <property type="match status" value="1"/>
</dbReference>
<keyword evidence="11" id="KW-1185">Reference proteome</keyword>
<dbReference type="InterPro" id="IPR050973">
    <property type="entry name" value="H3K9_Histone-Lys_N-MTase"/>
</dbReference>
<evidence type="ECO:0000256" key="5">
    <source>
        <dbReference type="ARBA" id="ARBA00022691"/>
    </source>
</evidence>
<reference evidence="10 11" key="1">
    <citation type="journal article" date="2020" name="ISME J.">
        <title>Uncovering the hidden diversity of litter-decomposition mechanisms in mushroom-forming fungi.</title>
        <authorList>
            <person name="Floudas D."/>
            <person name="Bentzer J."/>
            <person name="Ahren D."/>
            <person name="Johansson T."/>
            <person name="Persson P."/>
            <person name="Tunlid A."/>
        </authorList>
    </citation>
    <scope>NUCLEOTIDE SEQUENCE [LARGE SCALE GENOMIC DNA]</scope>
    <source>
        <strain evidence="10 11">CBS 146.42</strain>
    </source>
</reference>
<dbReference type="Gene3D" id="2.170.270.10">
    <property type="entry name" value="SET domain"/>
    <property type="match status" value="1"/>
</dbReference>
<keyword evidence="6" id="KW-0479">Metal-binding</keyword>
<evidence type="ECO:0000313" key="11">
    <source>
        <dbReference type="Proteomes" id="UP000559027"/>
    </source>
</evidence>
<dbReference type="PANTHER" id="PTHR46223:SF3">
    <property type="entry name" value="HISTONE-LYSINE N-METHYLTRANSFERASE SET-23"/>
    <property type="match status" value="1"/>
</dbReference>
<dbReference type="OrthoDB" id="308383at2759"/>
<evidence type="ECO:0000256" key="6">
    <source>
        <dbReference type="ARBA" id="ARBA00022723"/>
    </source>
</evidence>
<dbReference type="Proteomes" id="UP000559027">
    <property type="component" value="Unassembled WGS sequence"/>
</dbReference>
<evidence type="ECO:0000256" key="7">
    <source>
        <dbReference type="ARBA" id="ARBA00022833"/>
    </source>
</evidence>
<dbReference type="PANTHER" id="PTHR46223">
    <property type="entry name" value="HISTONE-LYSINE N-METHYLTRANSFERASE SUV39H"/>
    <property type="match status" value="1"/>
</dbReference>
<name>A0A8H5D659_9AGAR</name>
<keyword evidence="5" id="KW-0949">S-adenosyl-L-methionine</keyword>
<keyword evidence="2" id="KW-0158">Chromosome</keyword>
<dbReference type="GO" id="GO:0005694">
    <property type="term" value="C:chromosome"/>
    <property type="evidence" value="ECO:0007669"/>
    <property type="project" value="UniProtKB-SubCell"/>
</dbReference>
<dbReference type="GO" id="GO:0032259">
    <property type="term" value="P:methylation"/>
    <property type="evidence" value="ECO:0007669"/>
    <property type="project" value="UniProtKB-KW"/>
</dbReference>
<protein>
    <recommendedName>
        <fullName evidence="9">SET domain-containing protein</fullName>
    </recommendedName>
</protein>
<keyword evidence="4" id="KW-0808">Transferase</keyword>
<evidence type="ECO:0000256" key="1">
    <source>
        <dbReference type="ARBA" id="ARBA00004286"/>
    </source>
</evidence>
<evidence type="ECO:0000256" key="2">
    <source>
        <dbReference type="ARBA" id="ARBA00022454"/>
    </source>
</evidence>
<dbReference type="GO" id="GO:0008168">
    <property type="term" value="F:methyltransferase activity"/>
    <property type="evidence" value="ECO:0007669"/>
    <property type="project" value="UniProtKB-KW"/>
</dbReference>
<feature type="compositionally biased region" description="Polar residues" evidence="8">
    <location>
        <begin position="193"/>
        <end position="204"/>
    </location>
</feature>
<keyword evidence="7" id="KW-0862">Zinc</keyword>
<keyword evidence="3" id="KW-0489">Methyltransferase</keyword>
<dbReference type="SMART" id="SM00317">
    <property type="entry name" value="SET"/>
    <property type="match status" value="1"/>
</dbReference>
<feature type="domain" description="SET" evidence="9">
    <location>
        <begin position="294"/>
        <end position="421"/>
    </location>
</feature>
<dbReference type="AlphaFoldDB" id="A0A8H5D659"/>
<sequence length="454" mass="51068">MWVSDFDRDEIWTRLFENSPSPTPPEEQGTADELWGYEVVSEEVTYDGKIKHEIDWDSWKRSDGTTQTWHELSPAALRDWERIQNRRRREVVKDSIDIELSGLAGTDIHNFATCLRAQAYDEKLKTRTNYNPPLEDQMHDLLDEKLSPDWSPGSHSSLLMKNRSYISAAQRRRGLRQSTIRSHESSEAKEPTLPTSTTVQPPQAKLSNEWTKVARAAGAAPISFINEVDSEEGPKLAPGFKYIEKGHGNKAFAYSDSGLFAFRTSRGTEVLECNEACSCKADCINRVAQRPRDVPLEIFKTHGKGWGVRASVDIVRGKVIGMYTGLITREEASNNPEACYIFDLDGQENPEDDQDGGARGMFSVDAETCGNWTRFINHSCGPNIAVYLAVYDTIPSTNQPYITFVAREAVKAGTELTLDYDPGHADNPPHEDSEGIVKECFCGSDKCRRWDIFV</sequence>
<evidence type="ECO:0000256" key="4">
    <source>
        <dbReference type="ARBA" id="ARBA00022679"/>
    </source>
</evidence>
<feature type="compositionally biased region" description="Basic and acidic residues" evidence="8">
    <location>
        <begin position="181"/>
        <end position="190"/>
    </location>
</feature>
<evidence type="ECO:0000259" key="9">
    <source>
        <dbReference type="PROSITE" id="PS50280"/>
    </source>
</evidence>
<evidence type="ECO:0000313" key="10">
    <source>
        <dbReference type="EMBL" id="KAF5353913.1"/>
    </source>
</evidence>
<accession>A0A8H5D659</accession>
<dbReference type="EMBL" id="JAACJO010000009">
    <property type="protein sequence ID" value="KAF5353913.1"/>
    <property type="molecule type" value="Genomic_DNA"/>
</dbReference>
<organism evidence="10 11">
    <name type="scientific">Leucocoprinus leucothites</name>
    <dbReference type="NCBI Taxonomy" id="201217"/>
    <lineage>
        <taxon>Eukaryota</taxon>
        <taxon>Fungi</taxon>
        <taxon>Dikarya</taxon>
        <taxon>Basidiomycota</taxon>
        <taxon>Agaricomycotina</taxon>
        <taxon>Agaricomycetes</taxon>
        <taxon>Agaricomycetidae</taxon>
        <taxon>Agaricales</taxon>
        <taxon>Agaricineae</taxon>
        <taxon>Agaricaceae</taxon>
        <taxon>Leucocoprinus</taxon>
    </lineage>
</organism>
<dbReference type="InterPro" id="IPR046341">
    <property type="entry name" value="SET_dom_sf"/>
</dbReference>
<evidence type="ECO:0000256" key="8">
    <source>
        <dbReference type="SAM" id="MobiDB-lite"/>
    </source>
</evidence>
<proteinExistence type="predicted"/>
<dbReference type="SUPFAM" id="SSF82199">
    <property type="entry name" value="SET domain"/>
    <property type="match status" value="1"/>
</dbReference>
<comment type="subcellular location">
    <subcellularLocation>
        <location evidence="1">Chromosome</location>
    </subcellularLocation>
</comment>
<dbReference type="PROSITE" id="PS50280">
    <property type="entry name" value="SET"/>
    <property type="match status" value="1"/>
</dbReference>
<comment type="caution">
    <text evidence="10">The sequence shown here is derived from an EMBL/GenBank/DDBJ whole genome shotgun (WGS) entry which is preliminary data.</text>
</comment>
<dbReference type="InterPro" id="IPR001214">
    <property type="entry name" value="SET_dom"/>
</dbReference>